<keyword evidence="4" id="KW-0378">Hydrolase</keyword>
<dbReference type="AlphaFoldDB" id="A0A5A7NEU3"/>
<dbReference type="Gene3D" id="1.10.575.10">
    <property type="entry name" value="P1 Nuclease"/>
    <property type="match status" value="1"/>
</dbReference>
<dbReference type="RefSeq" id="WP_313982302.1">
    <property type="nucleotide sequence ID" value="NZ_BKCN01000026.1"/>
</dbReference>
<protein>
    <submittedName>
        <fullName evidence="7">Endonuclease</fullName>
    </submittedName>
</protein>
<dbReference type="PANTHER" id="PTHR33146:SF26">
    <property type="entry name" value="ENDONUCLEASE 4"/>
    <property type="match status" value="1"/>
</dbReference>
<evidence type="ECO:0000256" key="3">
    <source>
        <dbReference type="ARBA" id="ARBA00022759"/>
    </source>
</evidence>
<keyword evidence="5" id="KW-1015">Disulfide bond</keyword>
<dbReference type="Pfam" id="PF02265">
    <property type="entry name" value="S1-P1_nuclease"/>
    <property type="match status" value="1"/>
</dbReference>
<evidence type="ECO:0000256" key="2">
    <source>
        <dbReference type="ARBA" id="ARBA00022723"/>
    </source>
</evidence>
<organism evidence="7 8">
    <name type="scientific">Iodidimonas nitroreducens</name>
    <dbReference type="NCBI Taxonomy" id="1236968"/>
    <lineage>
        <taxon>Bacteria</taxon>
        <taxon>Pseudomonadati</taxon>
        <taxon>Pseudomonadota</taxon>
        <taxon>Alphaproteobacteria</taxon>
        <taxon>Iodidimonadales</taxon>
        <taxon>Iodidimonadaceae</taxon>
        <taxon>Iodidimonas</taxon>
    </lineage>
</organism>
<dbReference type="GO" id="GO:0016788">
    <property type="term" value="F:hydrolase activity, acting on ester bonds"/>
    <property type="evidence" value="ECO:0007669"/>
    <property type="project" value="InterPro"/>
</dbReference>
<evidence type="ECO:0000256" key="5">
    <source>
        <dbReference type="ARBA" id="ARBA00023157"/>
    </source>
</evidence>
<gene>
    <name evidence="7" type="ORF">JCM17846_31580</name>
</gene>
<dbReference type="Proteomes" id="UP000324996">
    <property type="component" value="Unassembled WGS sequence"/>
</dbReference>
<accession>A0A5A7NEU3</accession>
<dbReference type="GO" id="GO:0003676">
    <property type="term" value="F:nucleic acid binding"/>
    <property type="evidence" value="ECO:0007669"/>
    <property type="project" value="InterPro"/>
</dbReference>
<evidence type="ECO:0000313" key="8">
    <source>
        <dbReference type="Proteomes" id="UP000324996"/>
    </source>
</evidence>
<sequence length="266" mass="29438">MNKMARRMIALLGVSWLGLSLIAAPAFAWGKTGHRVTGAIAERYLSQEARAAISALIGTESLAQASTWPDEMRSDPDPFWQDVAGPFHYVTVPKGTSYHLKNAPESGDSFTALAQFSKDLTDPQSPLAIKQRALRFIVHIIGDLHQPLHVGNGTDRGGNDVKLSWFRDESNLHRVWDSEMIDGELLSYSEWTAWLTAPLSDADVAALMISDPKIWIAESAAIRPGLYPDKSELSYDYLYQNMPIVKDQLTKGGLRIAAYLNQLLAQ</sequence>
<name>A0A5A7NEU3_9PROT</name>
<keyword evidence="3 7" id="KW-0255">Endonuclease</keyword>
<dbReference type="InterPro" id="IPR008947">
    <property type="entry name" value="PLipase_C/P1_nuclease_dom_sf"/>
</dbReference>
<dbReference type="CDD" id="cd11010">
    <property type="entry name" value="S1-P1_nuclease"/>
    <property type="match status" value="1"/>
</dbReference>
<reference evidence="7 8" key="1">
    <citation type="submission" date="2019-09" db="EMBL/GenBank/DDBJ databases">
        <title>NBRP : Genome information of microbial organism related human and environment.</title>
        <authorList>
            <person name="Hattori M."/>
            <person name="Oshima K."/>
            <person name="Inaba H."/>
            <person name="Suda W."/>
            <person name="Sakamoto M."/>
            <person name="Iino T."/>
            <person name="Kitahara M."/>
            <person name="Oshida Y."/>
            <person name="Iida T."/>
            <person name="Kudo T."/>
            <person name="Itoh T."/>
            <person name="Ohkuma M."/>
        </authorList>
    </citation>
    <scope>NUCLEOTIDE SEQUENCE [LARGE SCALE GENOMIC DNA]</scope>
    <source>
        <strain evidence="7 8">Q-1</strain>
    </source>
</reference>
<keyword evidence="6" id="KW-0325">Glycoprotein</keyword>
<dbReference type="SUPFAM" id="SSF48537">
    <property type="entry name" value="Phospholipase C/P1 nuclease"/>
    <property type="match status" value="1"/>
</dbReference>
<dbReference type="InterPro" id="IPR003154">
    <property type="entry name" value="S1/P1nuclease"/>
</dbReference>
<evidence type="ECO:0000313" key="7">
    <source>
        <dbReference type="EMBL" id="GER05476.1"/>
    </source>
</evidence>
<dbReference type="GO" id="GO:0046872">
    <property type="term" value="F:metal ion binding"/>
    <property type="evidence" value="ECO:0007669"/>
    <property type="project" value="UniProtKB-KW"/>
</dbReference>
<keyword evidence="1" id="KW-0540">Nuclease</keyword>
<evidence type="ECO:0000256" key="6">
    <source>
        <dbReference type="ARBA" id="ARBA00023180"/>
    </source>
</evidence>
<dbReference type="PANTHER" id="PTHR33146">
    <property type="entry name" value="ENDONUCLEASE 4"/>
    <property type="match status" value="1"/>
</dbReference>
<proteinExistence type="predicted"/>
<comment type="caution">
    <text evidence="7">The sequence shown here is derived from an EMBL/GenBank/DDBJ whole genome shotgun (WGS) entry which is preliminary data.</text>
</comment>
<keyword evidence="8" id="KW-1185">Reference proteome</keyword>
<dbReference type="GO" id="GO:0006308">
    <property type="term" value="P:DNA catabolic process"/>
    <property type="evidence" value="ECO:0007669"/>
    <property type="project" value="InterPro"/>
</dbReference>
<evidence type="ECO:0000256" key="1">
    <source>
        <dbReference type="ARBA" id="ARBA00022722"/>
    </source>
</evidence>
<dbReference type="EMBL" id="BKCN01000026">
    <property type="protein sequence ID" value="GER05476.1"/>
    <property type="molecule type" value="Genomic_DNA"/>
</dbReference>
<dbReference type="GO" id="GO:0004519">
    <property type="term" value="F:endonuclease activity"/>
    <property type="evidence" value="ECO:0007669"/>
    <property type="project" value="UniProtKB-KW"/>
</dbReference>
<evidence type="ECO:0000256" key="4">
    <source>
        <dbReference type="ARBA" id="ARBA00022801"/>
    </source>
</evidence>
<keyword evidence="2" id="KW-0479">Metal-binding</keyword>